<dbReference type="PROSITE" id="PS50156">
    <property type="entry name" value="SSD"/>
    <property type="match status" value="1"/>
</dbReference>
<evidence type="ECO:0000256" key="7">
    <source>
        <dbReference type="SAM" id="MobiDB-lite"/>
    </source>
</evidence>
<sequence>MAGLLYRLGRFAARRHWTVIIAWVVIIALAGVGFSLFKGTVSSAITIPGTATSKVTDELAAKFPKASGGSGSIVFATTSGKAFTADQKTGVADLLKKFDGYSGVKSTTNPFTTQDSLTKQRDQVTTGRDKIATAKTQLADSQKQIDTGTSQLQAAQKQVDAAKAQATAAGQLAAVQAQLAQQQAQIDAQKKTLDAGQAKIDSGTKDLATQTTKLNLGADLLDLSKNIRFVSKDGSAAIGSVSFDKDSFSVPPTLKQKIVDASDDATIQGVKVEVSNDIAQGVPSIVGPGEVVGVIVAAIVLLVMLGTIIGAGLPLLGAIVGLGASVLGAMAFSGIVQFNSVTTVLGIMLGLAVGIDYSLFILNRHRSQLKQGVGLHESIGLANGTSGNAVVFAGATVIVALLALNITGIPFLGLMGTVGAVAVAVAILVAISFTPAMMSIVGMKILRKKERAAIGNTASTRVPNKPMSTVRAIVTVVLGIAVLGTIALPAMQMRLGLPDGSSEATDSSQYQAFKTAENKFGAGQNGPILVVADLTKKATGDDLLRQEVALGKKIAEQDHVSAVAPIGASTDGTVVAFQVIPTGGPSSVSTEDLIHNLRDLSPVSTADGKVTLGVAGNASAQIDVSEKLAQALPIYLVVVVGLSLIILIIVFRSILVPLTATLGFVLSLLAAFGGLTAIFQFGWLSAIFGVHDPAPLLSFLPVIEVGVLFGLAMDYQLFLVSGMREAFAHGAPAKIAVQRGLHAGRPVVTAAAIIMMSVFAGFIFSDSSTIRPIGFGLAFGVLVDAFVVRMLLIPAAMHLLGKTAWWFPKWLDRILPDVDVEGAKLERSHPVAGDPSAAKHGAHGAHVATHHEHPAHSA</sequence>
<accession>A0ABM8GS54</accession>
<keyword evidence="5 8" id="KW-0472">Membrane</keyword>
<evidence type="ECO:0000256" key="6">
    <source>
        <dbReference type="SAM" id="Coils"/>
    </source>
</evidence>
<feature type="region of interest" description="Disordered" evidence="7">
    <location>
        <begin position="826"/>
        <end position="858"/>
    </location>
</feature>
<name>A0ABM8GS54_9MICO</name>
<evidence type="ECO:0000313" key="11">
    <source>
        <dbReference type="Proteomes" id="UP001321486"/>
    </source>
</evidence>
<dbReference type="PANTHER" id="PTHR33406:SF13">
    <property type="entry name" value="MEMBRANE PROTEIN YDFJ"/>
    <property type="match status" value="1"/>
</dbReference>
<keyword evidence="2" id="KW-1003">Cell membrane</keyword>
<feature type="transmembrane region" description="Helical" evidence="8">
    <location>
        <begin position="634"/>
        <end position="655"/>
    </location>
</feature>
<evidence type="ECO:0000256" key="8">
    <source>
        <dbReference type="SAM" id="Phobius"/>
    </source>
</evidence>
<dbReference type="PANTHER" id="PTHR33406">
    <property type="entry name" value="MEMBRANE PROTEIN MJ1562-RELATED"/>
    <property type="match status" value="1"/>
</dbReference>
<feature type="transmembrane region" description="Helical" evidence="8">
    <location>
        <begin position="747"/>
        <end position="764"/>
    </location>
</feature>
<organism evidence="10 11">
    <name type="scientific">Frondihabitans sucicola</name>
    <dbReference type="NCBI Taxonomy" id="1268041"/>
    <lineage>
        <taxon>Bacteria</taxon>
        <taxon>Bacillati</taxon>
        <taxon>Actinomycetota</taxon>
        <taxon>Actinomycetes</taxon>
        <taxon>Micrococcales</taxon>
        <taxon>Microbacteriaceae</taxon>
        <taxon>Frondihabitans</taxon>
    </lineage>
</organism>
<keyword evidence="3 8" id="KW-0812">Transmembrane</keyword>
<feature type="compositionally biased region" description="Basic and acidic residues" evidence="7">
    <location>
        <begin position="849"/>
        <end position="858"/>
    </location>
</feature>
<evidence type="ECO:0000256" key="2">
    <source>
        <dbReference type="ARBA" id="ARBA00022475"/>
    </source>
</evidence>
<dbReference type="Pfam" id="PF03176">
    <property type="entry name" value="MMPL"/>
    <property type="match status" value="2"/>
</dbReference>
<dbReference type="InterPro" id="IPR000731">
    <property type="entry name" value="SSD"/>
</dbReference>
<evidence type="ECO:0000256" key="1">
    <source>
        <dbReference type="ARBA" id="ARBA00004651"/>
    </source>
</evidence>
<feature type="transmembrane region" description="Helical" evidence="8">
    <location>
        <begin position="470"/>
        <end position="491"/>
    </location>
</feature>
<feature type="transmembrane region" description="Helical" evidence="8">
    <location>
        <begin position="291"/>
        <end position="309"/>
    </location>
</feature>
<feature type="transmembrane region" description="Helical" evidence="8">
    <location>
        <begin position="696"/>
        <end position="715"/>
    </location>
</feature>
<evidence type="ECO:0000256" key="5">
    <source>
        <dbReference type="ARBA" id="ARBA00023136"/>
    </source>
</evidence>
<feature type="transmembrane region" description="Helical" evidence="8">
    <location>
        <begin position="770"/>
        <end position="792"/>
    </location>
</feature>
<evidence type="ECO:0000256" key="4">
    <source>
        <dbReference type="ARBA" id="ARBA00022989"/>
    </source>
</evidence>
<feature type="transmembrane region" description="Helical" evidence="8">
    <location>
        <begin position="344"/>
        <end position="362"/>
    </location>
</feature>
<feature type="transmembrane region" description="Helical" evidence="8">
    <location>
        <begin position="17"/>
        <end position="37"/>
    </location>
</feature>
<feature type="coiled-coil region" evidence="6">
    <location>
        <begin position="138"/>
        <end position="199"/>
    </location>
</feature>
<evidence type="ECO:0000256" key="3">
    <source>
        <dbReference type="ARBA" id="ARBA00022692"/>
    </source>
</evidence>
<comment type="subcellular location">
    <subcellularLocation>
        <location evidence="1">Cell membrane</location>
        <topology evidence="1">Multi-pass membrane protein</topology>
    </subcellularLocation>
</comment>
<keyword evidence="11" id="KW-1185">Reference proteome</keyword>
<dbReference type="InterPro" id="IPR050545">
    <property type="entry name" value="Mycobact_MmpL"/>
</dbReference>
<dbReference type="InterPro" id="IPR004869">
    <property type="entry name" value="MMPL_dom"/>
</dbReference>
<dbReference type="Proteomes" id="UP001321486">
    <property type="component" value="Chromosome"/>
</dbReference>
<feature type="transmembrane region" description="Helical" evidence="8">
    <location>
        <begin position="316"/>
        <end position="338"/>
    </location>
</feature>
<feature type="transmembrane region" description="Helical" evidence="8">
    <location>
        <begin position="662"/>
        <end position="684"/>
    </location>
</feature>
<gene>
    <name evidence="10" type="ORF">GCM10025867_35070</name>
</gene>
<evidence type="ECO:0000259" key="9">
    <source>
        <dbReference type="PROSITE" id="PS50156"/>
    </source>
</evidence>
<dbReference type="RefSeq" id="WP_286344064.1">
    <property type="nucleotide sequence ID" value="NZ_AP027732.1"/>
</dbReference>
<protein>
    <recommendedName>
        <fullName evidence="9">SSD domain-containing protein</fullName>
    </recommendedName>
</protein>
<dbReference type="EMBL" id="AP027732">
    <property type="protein sequence ID" value="BDZ51266.1"/>
    <property type="molecule type" value="Genomic_DNA"/>
</dbReference>
<reference evidence="11" key="1">
    <citation type="journal article" date="2019" name="Int. J. Syst. Evol. Microbiol.">
        <title>The Global Catalogue of Microorganisms (GCM) 10K type strain sequencing project: providing services to taxonomists for standard genome sequencing and annotation.</title>
        <authorList>
            <consortium name="The Broad Institute Genomics Platform"/>
            <consortium name="The Broad Institute Genome Sequencing Center for Infectious Disease"/>
            <person name="Wu L."/>
            <person name="Ma J."/>
        </authorList>
    </citation>
    <scope>NUCLEOTIDE SEQUENCE [LARGE SCALE GENOMIC DNA]</scope>
    <source>
        <strain evidence="11">NBRC 108728</strain>
    </source>
</reference>
<feature type="transmembrane region" description="Helical" evidence="8">
    <location>
        <begin position="418"/>
        <end position="441"/>
    </location>
</feature>
<evidence type="ECO:0000313" key="10">
    <source>
        <dbReference type="EMBL" id="BDZ51266.1"/>
    </source>
</evidence>
<keyword evidence="4 8" id="KW-1133">Transmembrane helix</keyword>
<keyword evidence="6" id="KW-0175">Coiled coil</keyword>
<proteinExistence type="predicted"/>
<feature type="domain" description="SSD" evidence="9">
    <location>
        <begin position="291"/>
        <end position="440"/>
    </location>
</feature>
<dbReference type="SUPFAM" id="SSF82866">
    <property type="entry name" value="Multidrug efflux transporter AcrB transmembrane domain"/>
    <property type="match status" value="2"/>
</dbReference>
<dbReference type="Gene3D" id="1.20.1640.10">
    <property type="entry name" value="Multidrug efflux transporter AcrB transmembrane domain"/>
    <property type="match status" value="2"/>
</dbReference>
<feature type="transmembrane region" description="Helical" evidence="8">
    <location>
        <begin position="389"/>
        <end position="412"/>
    </location>
</feature>